<gene>
    <name evidence="2" type="ordered locus">Gobs_2817</name>
</gene>
<dbReference type="HOGENOM" id="CLU_2806340_0_0_11"/>
<dbReference type="RefSeq" id="WP_012948880.1">
    <property type="nucleotide sequence ID" value="NC_013757.1"/>
</dbReference>
<dbReference type="Proteomes" id="UP000001382">
    <property type="component" value="Chromosome"/>
</dbReference>
<dbReference type="KEGG" id="gob:Gobs_2817"/>
<name>D2S7I8_GEOOG</name>
<dbReference type="AlphaFoldDB" id="D2S7I8"/>
<evidence type="ECO:0000313" key="3">
    <source>
        <dbReference type="Proteomes" id="UP000001382"/>
    </source>
</evidence>
<feature type="transmembrane region" description="Helical" evidence="1">
    <location>
        <begin position="29"/>
        <end position="48"/>
    </location>
</feature>
<accession>D2S7I8</accession>
<evidence type="ECO:0000313" key="2">
    <source>
        <dbReference type="EMBL" id="ADB75447.1"/>
    </source>
</evidence>
<dbReference type="STRING" id="526225.Gobs_2817"/>
<organism evidence="2 3">
    <name type="scientific">Geodermatophilus obscurus (strain ATCC 25078 / DSM 43160 / JCM 3152 / CCUG 61914 / KCC A-0152 / KCTC 9177 / NBRC 13315 / NRRL B-3577 / G-20)</name>
    <dbReference type="NCBI Taxonomy" id="526225"/>
    <lineage>
        <taxon>Bacteria</taxon>
        <taxon>Bacillati</taxon>
        <taxon>Actinomycetota</taxon>
        <taxon>Actinomycetes</taxon>
        <taxon>Geodermatophilales</taxon>
        <taxon>Geodermatophilaceae</taxon>
        <taxon>Geodermatophilus</taxon>
    </lineage>
</organism>
<proteinExistence type="predicted"/>
<dbReference type="EMBL" id="CP001867">
    <property type="protein sequence ID" value="ADB75447.1"/>
    <property type="molecule type" value="Genomic_DNA"/>
</dbReference>
<reference evidence="3" key="2">
    <citation type="submission" date="2010-01" db="EMBL/GenBank/DDBJ databases">
        <title>The complete genome of Geodermatophilus obscurus DSM 43160.</title>
        <authorList>
            <consortium name="US DOE Joint Genome Institute (JGI-PGF)"/>
            <person name="Lucas S."/>
            <person name="Copeland A."/>
            <person name="Lapidus A."/>
            <person name="Glavina del Rio T."/>
            <person name="Dalin E."/>
            <person name="Tice H."/>
            <person name="Bruce D."/>
            <person name="Goodwin L."/>
            <person name="Pitluck S."/>
            <person name="Kyrpides N."/>
            <person name="Mavromatis K."/>
            <person name="Ivanova N."/>
            <person name="Munk A.C."/>
            <person name="Brettin T."/>
            <person name="Detter J.C."/>
            <person name="Han C."/>
            <person name="Larimer F."/>
            <person name="Land M."/>
            <person name="Hauser L."/>
            <person name="Markowitz V."/>
            <person name="Cheng J.-F."/>
            <person name="Hugenholtz P."/>
            <person name="Woyke T."/>
            <person name="Wu D."/>
            <person name="Jando M."/>
            <person name="Schneider S."/>
            <person name="Klenk H.-P."/>
            <person name="Eisen J.A."/>
        </authorList>
    </citation>
    <scope>NUCLEOTIDE SEQUENCE [LARGE SCALE GENOMIC DNA]</scope>
    <source>
        <strain evidence="3">ATCC 25078 / DSM 43160 / JCM 3152 / KCC A-0152 / KCTC 9177 / NBRC 13315 / NRRL B-3577 / G-20</strain>
    </source>
</reference>
<keyword evidence="3" id="KW-1185">Reference proteome</keyword>
<sequence>MTALLLVVVSSLALAVVGALVDGLFWLTLVGLALFLVSAALGEARGLARARDRGRRPVIRGSAPARG</sequence>
<reference evidence="2 3" key="1">
    <citation type="journal article" date="2010" name="Stand. Genomic Sci.">
        <title>Complete genome sequence of Geodermatophilus obscurus type strain (G-20).</title>
        <authorList>
            <person name="Ivanova N."/>
            <person name="Sikorski J."/>
            <person name="Jando M."/>
            <person name="Munk C."/>
            <person name="Lapidus A."/>
            <person name="Glavina Del Rio T."/>
            <person name="Copeland A."/>
            <person name="Tice H."/>
            <person name="Cheng J.-F."/>
            <person name="Lucas S."/>
            <person name="Chen F."/>
            <person name="Nolan M."/>
            <person name="Bruce D."/>
            <person name="Goodwin L."/>
            <person name="Pitluck S."/>
            <person name="Mavromatis K."/>
            <person name="Mikhailova N."/>
            <person name="Pati A."/>
            <person name="Chen A."/>
            <person name="Palaniappan K."/>
            <person name="Land M."/>
            <person name="Hauser L."/>
            <person name="Chang Y.-J."/>
            <person name="Jeffries C.D."/>
            <person name="Meincke L."/>
            <person name="Brettin T."/>
            <person name="Detter J.C."/>
            <person name="Detter J.C."/>
            <person name="Rohde M."/>
            <person name="Goeker M."/>
            <person name="Bristow J."/>
            <person name="Eisen J.A."/>
            <person name="Markowitz V."/>
            <person name="Hugenholtz P."/>
            <person name="Kyrpides N.C."/>
            <person name="Klenk H.-P."/>
        </authorList>
    </citation>
    <scope>NUCLEOTIDE SEQUENCE [LARGE SCALE GENOMIC DNA]</scope>
    <source>
        <strain evidence="3">ATCC 25078 / DSM 43160 / JCM 3152 / KCC A-0152 / KCTC 9177 / NBRC 13315 / NRRL B-3577 / G-20</strain>
    </source>
</reference>
<protein>
    <submittedName>
        <fullName evidence="2">Uncharacterized protein</fullName>
    </submittedName>
</protein>
<evidence type="ECO:0000256" key="1">
    <source>
        <dbReference type="SAM" id="Phobius"/>
    </source>
</evidence>
<keyword evidence="1" id="KW-0472">Membrane</keyword>
<keyword evidence="1" id="KW-0812">Transmembrane</keyword>
<keyword evidence="1" id="KW-1133">Transmembrane helix</keyword>